<proteinExistence type="predicted"/>
<gene>
    <name evidence="2" type="primary">RvY_11002-1</name>
    <name evidence="2" type="synonym">RvY_11002.1</name>
    <name evidence="2" type="ORF">RvY_11002</name>
</gene>
<evidence type="ECO:0000313" key="2">
    <source>
        <dbReference type="EMBL" id="GAV00106.1"/>
    </source>
</evidence>
<protein>
    <submittedName>
        <fullName evidence="2">Uncharacterized protein</fullName>
    </submittedName>
</protein>
<comment type="caution">
    <text evidence="2">The sequence shown here is derived from an EMBL/GenBank/DDBJ whole genome shotgun (WGS) entry which is preliminary data.</text>
</comment>
<evidence type="ECO:0000313" key="3">
    <source>
        <dbReference type="Proteomes" id="UP000186922"/>
    </source>
</evidence>
<keyword evidence="3" id="KW-1185">Reference proteome</keyword>
<sequence>MGTQIAADRADSSYHSDNYEKDAPRNEMCTNSWMWNTFRGGLRCLGKRPWIQTVQLKVTQEKEPETVAVRI</sequence>
<feature type="region of interest" description="Disordered" evidence="1">
    <location>
        <begin position="1"/>
        <end position="22"/>
    </location>
</feature>
<name>A0A1D1VH41_RAMVA</name>
<dbReference type="AlphaFoldDB" id="A0A1D1VH41"/>
<accession>A0A1D1VH41</accession>
<dbReference type="EMBL" id="BDGG01000005">
    <property type="protein sequence ID" value="GAV00106.1"/>
    <property type="molecule type" value="Genomic_DNA"/>
</dbReference>
<reference evidence="2 3" key="1">
    <citation type="journal article" date="2016" name="Nat. Commun.">
        <title>Extremotolerant tardigrade genome and improved radiotolerance of human cultured cells by tardigrade-unique protein.</title>
        <authorList>
            <person name="Hashimoto T."/>
            <person name="Horikawa D.D."/>
            <person name="Saito Y."/>
            <person name="Kuwahara H."/>
            <person name="Kozuka-Hata H."/>
            <person name="Shin-I T."/>
            <person name="Minakuchi Y."/>
            <person name="Ohishi K."/>
            <person name="Motoyama A."/>
            <person name="Aizu T."/>
            <person name="Enomoto A."/>
            <person name="Kondo K."/>
            <person name="Tanaka S."/>
            <person name="Hara Y."/>
            <person name="Koshikawa S."/>
            <person name="Sagara H."/>
            <person name="Miura T."/>
            <person name="Yokobori S."/>
            <person name="Miyagawa K."/>
            <person name="Suzuki Y."/>
            <person name="Kubo T."/>
            <person name="Oyama M."/>
            <person name="Kohara Y."/>
            <person name="Fujiyama A."/>
            <person name="Arakawa K."/>
            <person name="Katayama T."/>
            <person name="Toyoda A."/>
            <person name="Kunieda T."/>
        </authorList>
    </citation>
    <scope>NUCLEOTIDE SEQUENCE [LARGE SCALE GENOMIC DNA]</scope>
    <source>
        <strain evidence="2 3">YOKOZUNA-1</strain>
    </source>
</reference>
<evidence type="ECO:0000256" key="1">
    <source>
        <dbReference type="SAM" id="MobiDB-lite"/>
    </source>
</evidence>
<feature type="compositionally biased region" description="Basic and acidic residues" evidence="1">
    <location>
        <begin position="8"/>
        <end position="22"/>
    </location>
</feature>
<dbReference type="Proteomes" id="UP000186922">
    <property type="component" value="Unassembled WGS sequence"/>
</dbReference>
<organism evidence="2 3">
    <name type="scientific">Ramazzottius varieornatus</name>
    <name type="common">Water bear</name>
    <name type="synonym">Tardigrade</name>
    <dbReference type="NCBI Taxonomy" id="947166"/>
    <lineage>
        <taxon>Eukaryota</taxon>
        <taxon>Metazoa</taxon>
        <taxon>Ecdysozoa</taxon>
        <taxon>Tardigrada</taxon>
        <taxon>Eutardigrada</taxon>
        <taxon>Parachela</taxon>
        <taxon>Hypsibioidea</taxon>
        <taxon>Ramazzottiidae</taxon>
        <taxon>Ramazzottius</taxon>
    </lineage>
</organism>